<accession>A0A934R2J7</accession>
<keyword evidence="2" id="KW-1185">Reference proteome</keyword>
<evidence type="ECO:0000313" key="1">
    <source>
        <dbReference type="EMBL" id="MBK1815831.1"/>
    </source>
</evidence>
<sequence length="187" mass="21021">MIPTPSHPENPACPWLPEISGRHDFTLTRRHGHVKGADFYLDALRYAQSQWISGKPAQAILQLNKSWMADLAGEEPVLETHPSPYRALVWIMENAAGGNRGYLGNPVRHFQHLASRMSGPRAEIRSWRAWLCFHLAERTLGRTGFPRDGEQIAREGLWIPGYPRALHEVGEKGWTGELAEGRTVGDP</sequence>
<reference evidence="1" key="1">
    <citation type="submission" date="2021-01" db="EMBL/GenBank/DDBJ databases">
        <title>Modified the classification status of verrucomicrobia.</title>
        <authorList>
            <person name="Feng X."/>
        </authorList>
    </citation>
    <scope>NUCLEOTIDE SEQUENCE</scope>
    <source>
        <strain evidence="1">JCM 18052</strain>
    </source>
</reference>
<dbReference type="AlphaFoldDB" id="A0A934R2J7"/>
<evidence type="ECO:0000313" key="2">
    <source>
        <dbReference type="Proteomes" id="UP000600139"/>
    </source>
</evidence>
<proteinExistence type="predicted"/>
<dbReference type="RefSeq" id="WP_200350792.1">
    <property type="nucleotide sequence ID" value="NZ_BAABHZ010000007.1"/>
</dbReference>
<dbReference type="Proteomes" id="UP000600139">
    <property type="component" value="Unassembled WGS sequence"/>
</dbReference>
<comment type="caution">
    <text evidence="1">The sequence shown here is derived from an EMBL/GenBank/DDBJ whole genome shotgun (WGS) entry which is preliminary data.</text>
</comment>
<protein>
    <submittedName>
        <fullName evidence="1">Uncharacterized protein</fullName>
    </submittedName>
</protein>
<name>A0A934R2J7_9BACT</name>
<organism evidence="1 2">
    <name type="scientific">Luteolibacter yonseiensis</name>
    <dbReference type="NCBI Taxonomy" id="1144680"/>
    <lineage>
        <taxon>Bacteria</taxon>
        <taxon>Pseudomonadati</taxon>
        <taxon>Verrucomicrobiota</taxon>
        <taxon>Verrucomicrobiia</taxon>
        <taxon>Verrucomicrobiales</taxon>
        <taxon>Verrucomicrobiaceae</taxon>
        <taxon>Luteolibacter</taxon>
    </lineage>
</organism>
<gene>
    <name evidence="1" type="ORF">JIN84_09395</name>
</gene>
<dbReference type="EMBL" id="JAENIK010000010">
    <property type="protein sequence ID" value="MBK1815831.1"/>
    <property type="molecule type" value="Genomic_DNA"/>
</dbReference>